<dbReference type="AlphaFoldDB" id="A0A6A8M759"/>
<comment type="caution">
    <text evidence="2">The sequence shown here is derived from an EMBL/GenBank/DDBJ whole genome shotgun (WGS) entry which is preliminary data.</text>
</comment>
<dbReference type="InterPro" id="IPR052024">
    <property type="entry name" value="Methanogen_methyltrans"/>
</dbReference>
<feature type="domain" description="Uroporphyrinogen decarboxylase (URO-D)" evidence="1">
    <location>
        <begin position="20"/>
        <end position="356"/>
    </location>
</feature>
<sequence>MNYEEMMRDMDNYPDTMTEGERSAKYFAGEKVDHQPFSIQSNEEAFANVFGYTTQQINENVEDMAAVLRMRKEQYGIGGIKVGLRLRTVGQAVGSKLFFPEIGVDSVHEFVLQSMDNWNQVISDDPYKNPLYKGMIERAKQLKDIFPDMGVSTVVAGPLTTAAAIRPIELMLRDTVKAPDRLKDLLKFCNYHSLAWADMFSKEFGKVSCWICDPVSCADILSARQYHQFSEPYLKELVDGLGETCGKKPGVHICGKTHNFWDFMLELNASGFSVDNSEDLAAANEKLGHKFLLMGNISPVDAMLNGTIDDVIDACKKALEKGSTTEKGYLLGTGCQVPIGTPRENFDAFMYAVRKYGRGAQLGHKPEGLRDA</sequence>
<dbReference type="RefSeq" id="WP_154572649.1">
    <property type="nucleotide sequence ID" value="NZ_JAQXPA010000021.1"/>
</dbReference>
<dbReference type="GO" id="GO:0006779">
    <property type="term" value="P:porphyrin-containing compound biosynthetic process"/>
    <property type="evidence" value="ECO:0007669"/>
    <property type="project" value="InterPro"/>
</dbReference>
<evidence type="ECO:0000313" key="2">
    <source>
        <dbReference type="EMBL" id="MST69185.1"/>
    </source>
</evidence>
<organism evidence="2">
    <name type="scientific">Baileyella intestinalis</name>
    <dbReference type="NCBI Taxonomy" id="2606709"/>
    <lineage>
        <taxon>Bacteria</taxon>
        <taxon>Bacillati</taxon>
        <taxon>Bacillota</taxon>
        <taxon>Clostridia</taxon>
        <taxon>Peptostreptococcales</taxon>
        <taxon>Anaerovoracaceae</taxon>
        <taxon>Baileyella</taxon>
    </lineage>
</organism>
<dbReference type="Gene3D" id="3.20.20.210">
    <property type="match status" value="1"/>
</dbReference>
<accession>A0A6A8M759</accession>
<dbReference type="CDD" id="cd03465">
    <property type="entry name" value="URO-D_like"/>
    <property type="match status" value="1"/>
</dbReference>
<dbReference type="SUPFAM" id="SSF51726">
    <property type="entry name" value="UROD/MetE-like"/>
    <property type="match status" value="1"/>
</dbReference>
<dbReference type="PANTHER" id="PTHR47099:SF1">
    <property type="entry name" value="METHYLCOBAMIDE:COM METHYLTRANSFERASE MTBA"/>
    <property type="match status" value="1"/>
</dbReference>
<dbReference type="InterPro" id="IPR038071">
    <property type="entry name" value="UROD/MetE-like_sf"/>
</dbReference>
<gene>
    <name evidence="2" type="ORF">FYJ66_06215</name>
</gene>
<dbReference type="PANTHER" id="PTHR47099">
    <property type="entry name" value="METHYLCOBAMIDE:COM METHYLTRANSFERASE MTBA"/>
    <property type="match status" value="1"/>
</dbReference>
<reference evidence="2" key="1">
    <citation type="submission" date="2019-09" db="EMBL/GenBank/DDBJ databases">
        <title>In-depth cultivation of the pig gut microbiome towards novel bacterial diversity and tailored functional studies.</title>
        <authorList>
            <person name="Wylensek D."/>
            <person name="Hitch T.C.A."/>
            <person name="Clavel T."/>
        </authorList>
    </citation>
    <scope>NUCLEOTIDE SEQUENCE</scope>
    <source>
        <strain evidence="2">RF-744-FAT-WT-3</strain>
    </source>
</reference>
<dbReference type="GO" id="GO:0004853">
    <property type="term" value="F:uroporphyrinogen decarboxylase activity"/>
    <property type="evidence" value="ECO:0007669"/>
    <property type="project" value="InterPro"/>
</dbReference>
<proteinExistence type="predicted"/>
<dbReference type="Pfam" id="PF01208">
    <property type="entry name" value="URO-D"/>
    <property type="match status" value="1"/>
</dbReference>
<name>A0A6A8M759_9FIRM</name>
<evidence type="ECO:0000259" key="1">
    <source>
        <dbReference type="Pfam" id="PF01208"/>
    </source>
</evidence>
<dbReference type="EMBL" id="VUNB01000004">
    <property type="protein sequence ID" value="MST69185.1"/>
    <property type="molecule type" value="Genomic_DNA"/>
</dbReference>
<dbReference type="InterPro" id="IPR000257">
    <property type="entry name" value="Uroporphyrinogen_deCOase"/>
</dbReference>
<protein>
    <submittedName>
        <fullName evidence="2">Uroporphyrinogen decarboxylase</fullName>
    </submittedName>
</protein>